<dbReference type="EMBL" id="CP062983">
    <property type="protein sequence ID" value="QPC80881.1"/>
    <property type="molecule type" value="Genomic_DNA"/>
</dbReference>
<protein>
    <submittedName>
        <fullName evidence="2">GDP-mannose 4,6-dehydratase</fullName>
    </submittedName>
</protein>
<dbReference type="RefSeq" id="WP_195168956.1">
    <property type="nucleotide sequence ID" value="NZ_CP062983.1"/>
</dbReference>
<dbReference type="KEGG" id="pmet:G4Y79_14310"/>
<dbReference type="InterPro" id="IPR016040">
    <property type="entry name" value="NAD(P)-bd_dom"/>
</dbReference>
<reference evidence="2 3" key="1">
    <citation type="submission" date="2020-02" db="EMBL/GenBank/DDBJ databases">
        <authorList>
            <person name="Zheng R.K."/>
            <person name="Sun C.M."/>
        </authorList>
    </citation>
    <scope>NUCLEOTIDE SEQUENCE [LARGE SCALE GENOMIC DNA]</scope>
    <source>
        <strain evidence="3">rifampicinis</strain>
    </source>
</reference>
<dbReference type="AlphaFoldDB" id="A0A7S8ICV7"/>
<organism evidence="2 3">
    <name type="scientific">Phototrophicus methaneseepsis</name>
    <dbReference type="NCBI Taxonomy" id="2710758"/>
    <lineage>
        <taxon>Bacteria</taxon>
        <taxon>Bacillati</taxon>
        <taxon>Chloroflexota</taxon>
        <taxon>Candidatus Thermofontia</taxon>
        <taxon>Phototrophicales</taxon>
        <taxon>Phototrophicaceae</taxon>
        <taxon>Phototrophicus</taxon>
    </lineage>
</organism>
<dbReference type="Gene3D" id="3.40.50.720">
    <property type="entry name" value="NAD(P)-binding Rossmann-like Domain"/>
    <property type="match status" value="1"/>
</dbReference>
<dbReference type="SUPFAM" id="SSF51735">
    <property type="entry name" value="NAD(P)-binding Rossmann-fold domains"/>
    <property type="match status" value="1"/>
</dbReference>
<gene>
    <name evidence="2" type="ORF">G4Y79_14310</name>
</gene>
<dbReference type="Gene3D" id="3.90.25.10">
    <property type="entry name" value="UDP-galactose 4-epimerase, domain 1"/>
    <property type="match status" value="1"/>
</dbReference>
<evidence type="ECO:0000259" key="1">
    <source>
        <dbReference type="Pfam" id="PF16363"/>
    </source>
</evidence>
<accession>A0A7S8ICV7</accession>
<proteinExistence type="predicted"/>
<feature type="domain" description="NAD(P)-binding" evidence="1">
    <location>
        <begin position="4"/>
        <end position="305"/>
    </location>
</feature>
<keyword evidence="3" id="KW-1185">Reference proteome</keyword>
<sequence length="318" mass="35251">MRVLITGATGFVGQHLSTYLKQVDPDVVLHGTSYNVSDIPPADGIQYHQVDLRQADVVQELINTVQPDEIYHLAAMASSAASFKEPWPTLEANIHIQLNLLEACRTLPASPRIVVSSSATIYGPTTPEEQPLDEAADFRPTNTYSLSKITQDMMGLQYFLMYQMPIIRARAFNHLGPGQGETFVAPDFALQIARIEANQQAPIMKVGNLSAARDFTDVRDVAKAYVALMKKGQAGTAYNIASNNAYSIQHLLDTLLSFSDTAIEVVTDPDKLRPVDIPEVRGDYSRLQQDTGWQPDITFEQSLRDLLDDCRQRVRALS</sequence>
<dbReference type="Pfam" id="PF16363">
    <property type="entry name" value="GDP_Man_Dehyd"/>
    <property type="match status" value="1"/>
</dbReference>
<dbReference type="InterPro" id="IPR036291">
    <property type="entry name" value="NAD(P)-bd_dom_sf"/>
</dbReference>
<evidence type="ECO:0000313" key="2">
    <source>
        <dbReference type="EMBL" id="QPC80881.1"/>
    </source>
</evidence>
<name>A0A7S8ICV7_9CHLR</name>
<evidence type="ECO:0000313" key="3">
    <source>
        <dbReference type="Proteomes" id="UP000594468"/>
    </source>
</evidence>
<dbReference type="Proteomes" id="UP000594468">
    <property type="component" value="Chromosome"/>
</dbReference>
<dbReference type="PANTHER" id="PTHR43000">
    <property type="entry name" value="DTDP-D-GLUCOSE 4,6-DEHYDRATASE-RELATED"/>
    <property type="match status" value="1"/>
</dbReference>